<evidence type="ECO:0000256" key="3">
    <source>
        <dbReference type="HAMAP-Rule" id="MF_01963"/>
    </source>
</evidence>
<dbReference type="Pfam" id="PF01048">
    <property type="entry name" value="PNP_UDP_1"/>
    <property type="match status" value="1"/>
</dbReference>
<dbReference type="InterPro" id="IPR010044">
    <property type="entry name" value="MTAP"/>
</dbReference>
<dbReference type="PANTHER" id="PTHR42679">
    <property type="entry name" value="S-METHYL-5'-THIOADENOSINE PHOSPHORYLASE"/>
    <property type="match status" value="1"/>
</dbReference>
<dbReference type="Proteomes" id="UP000672039">
    <property type="component" value="Chromosome"/>
</dbReference>
<feature type="binding site" evidence="3">
    <location>
        <position position="11"/>
    </location>
    <ligand>
        <name>phosphate</name>
        <dbReference type="ChEBI" id="CHEBI:43474"/>
    </ligand>
</feature>
<evidence type="ECO:0000256" key="2">
    <source>
        <dbReference type="ARBA" id="ARBA00022679"/>
    </source>
</evidence>
<dbReference type="RefSeq" id="WP_210223302.1">
    <property type="nucleotide sequence ID" value="NZ_CP072801.1"/>
</dbReference>
<feature type="site" description="Important for substrate specificity" evidence="3">
    <location>
        <position position="222"/>
    </location>
</feature>
<keyword evidence="6" id="KW-1185">Reference proteome</keyword>
<reference evidence="5 6" key="1">
    <citation type="submission" date="2021-04" db="EMBL/GenBank/DDBJ databases">
        <title>Genomics, taxonomy and metabolism of representatives of sulfur bacteria of the genus Thiothrix: Thiothrix fructosivorans QT, Thiothrix unzii A1T and three new species, Thiothrix subterranea sp. nov., Thiothrix litoralis sp. nov. and 'Candidatus Thiothrix anitrata' sp. nov.</title>
        <authorList>
            <person name="Ravin N.V."/>
            <person name="Smolyakov D."/>
            <person name="Rudenko T.S."/>
            <person name="Mardanov A.V."/>
            <person name="Beletsky A.V."/>
            <person name="Markov N.D."/>
            <person name="Fomenkov A.I."/>
            <person name="Roberts R.J."/>
            <person name="Karnachuk O.V."/>
            <person name="Novikov A."/>
            <person name="Grabovich M.Y."/>
        </authorList>
    </citation>
    <scope>NUCLEOTIDE SEQUENCE [LARGE SCALE GENOMIC DNA]</scope>
    <source>
        <strain evidence="5 6">AS</strain>
    </source>
</reference>
<dbReference type="NCBIfam" id="TIGR01694">
    <property type="entry name" value="MTAP"/>
    <property type="match status" value="1"/>
</dbReference>
<keyword evidence="2 3" id="KW-0808">Transferase</keyword>
<evidence type="ECO:0000259" key="4">
    <source>
        <dbReference type="Pfam" id="PF01048"/>
    </source>
</evidence>
<evidence type="ECO:0000256" key="1">
    <source>
        <dbReference type="ARBA" id="ARBA00022676"/>
    </source>
</evidence>
<accession>A0ABX7WVE6</accession>
<dbReference type="NCBIfam" id="NF006599">
    <property type="entry name" value="PRK09136.1"/>
    <property type="match status" value="1"/>
</dbReference>
<dbReference type="InterPro" id="IPR035994">
    <property type="entry name" value="Nucleoside_phosphorylase_sf"/>
</dbReference>
<proteinExistence type="inferred from homology"/>
<dbReference type="PANTHER" id="PTHR42679:SF2">
    <property type="entry name" value="S-METHYL-5'-THIOADENOSINE PHOSPHORYLASE"/>
    <property type="match status" value="1"/>
</dbReference>
<keyword evidence="1 3" id="KW-0328">Glycosyltransferase</keyword>
<dbReference type="EC" id="2.4.2.44" evidence="3"/>
<comment type="pathway">
    <text evidence="3">Purine metabolism; purine nucleoside salvage.</text>
</comment>
<keyword evidence="3" id="KW-0660">Purine salvage</keyword>
<feature type="site" description="Important for substrate specificity" evidence="3">
    <location>
        <position position="168"/>
    </location>
</feature>
<comment type="similarity">
    <text evidence="3">Belongs to the PNP/MTAP phosphorylase family. MTAP subfamily.</text>
</comment>
<comment type="miscellaneous">
    <text evidence="3">Although this enzyme belongs to the family of MTA phosphorylases based on sequence homology, it has been shown that conserved amino acid substitutions in the substrate binding pocket convert the substrate specificity of this enzyme from 6-aminopurines to 6-oxopurines.</text>
</comment>
<dbReference type="EMBL" id="CP072801">
    <property type="protein sequence ID" value="QTR46997.1"/>
    <property type="molecule type" value="Genomic_DNA"/>
</dbReference>
<feature type="binding site" evidence="3">
    <location>
        <begin position="53"/>
        <end position="54"/>
    </location>
    <ligand>
        <name>phosphate</name>
        <dbReference type="ChEBI" id="CHEBI:43474"/>
    </ligand>
</feature>
<comment type="caution">
    <text evidence="3">Lacks conserved residue(s) required for the propagation of feature annotation.</text>
</comment>
<comment type="function">
    <text evidence="3">Catalyzes the reversible phosphorylation of S-methyl-5'-thioinosine (MTI) to hypoxanthine and 5-methylthioribose-1-phosphate. Involved in the breakdown of S-methyl-5'-thioadenosine (MTA), a major by-product of polyamine biosynthesis. Catabolism of (MTA) occurs via deamination to MTI and phosphorolysis to hypoxanthine.</text>
</comment>
<dbReference type="InterPro" id="IPR000845">
    <property type="entry name" value="Nucleoside_phosphorylase_d"/>
</dbReference>
<evidence type="ECO:0000313" key="5">
    <source>
        <dbReference type="EMBL" id="QTR46997.1"/>
    </source>
</evidence>
<dbReference type="CDD" id="cd09010">
    <property type="entry name" value="MTAP_SsMTAPII_like_MTIP"/>
    <property type="match status" value="1"/>
</dbReference>
<feature type="binding site" evidence="3">
    <location>
        <begin position="210"/>
        <end position="212"/>
    </location>
    <ligand>
        <name>substrate</name>
    </ligand>
</feature>
<dbReference type="GO" id="GO:0016757">
    <property type="term" value="F:glycosyltransferase activity"/>
    <property type="evidence" value="ECO:0007669"/>
    <property type="project" value="UniProtKB-KW"/>
</dbReference>
<sequence>MTIEFAVIGGTGLTAIEGLEVIHREVVHTPYGEPSGPVTHGMIEGKRIAFLARHGYTHNIPPHKVNYRANLWALKSLGVEKVVAMAAVGGITPEMKPTRLVIPDQIIDYTYGRAHTFFEEGLTDVTHIDFSWPYCPEVRNALLAAAECAKLDVVPRGTYAATQGPRLETAAEIARLERDGCDLVGMTAMPEASLARELGLCYASCAVVANWAAGKDTDEITMAEIEENLLLGMASARALLRALVC</sequence>
<dbReference type="SUPFAM" id="SSF53167">
    <property type="entry name" value="Purine and uridine phosphorylases"/>
    <property type="match status" value="1"/>
</dbReference>
<dbReference type="HAMAP" id="MF_01963">
    <property type="entry name" value="MTAP"/>
    <property type="match status" value="1"/>
</dbReference>
<dbReference type="Gene3D" id="3.40.50.1580">
    <property type="entry name" value="Nucleoside phosphorylase domain"/>
    <property type="match status" value="1"/>
</dbReference>
<feature type="binding site" evidence="3">
    <location>
        <position position="187"/>
    </location>
    <ligand>
        <name>phosphate</name>
        <dbReference type="ChEBI" id="CHEBI:43474"/>
    </ligand>
</feature>
<gene>
    <name evidence="5" type="ORF">J9253_03375</name>
</gene>
<feature type="domain" description="Nucleoside phosphorylase" evidence="4">
    <location>
        <begin position="5"/>
        <end position="244"/>
    </location>
</feature>
<name>A0ABX7WVE6_9GAMM</name>
<comment type="catalytic activity">
    <reaction evidence="3">
        <text>S-methyl-5'-thioinosine + phosphate = 5-(methylsulfanyl)-alpha-D-ribose 1-phosphate + hypoxanthine</text>
        <dbReference type="Rhea" id="RHEA:30643"/>
        <dbReference type="ChEBI" id="CHEBI:17368"/>
        <dbReference type="ChEBI" id="CHEBI:43474"/>
        <dbReference type="ChEBI" id="CHEBI:48595"/>
        <dbReference type="ChEBI" id="CHEBI:58533"/>
        <dbReference type="EC" id="2.4.2.44"/>
    </reaction>
</comment>
<comment type="subunit">
    <text evidence="3">Homotrimer.</text>
</comment>
<protein>
    <recommendedName>
        <fullName evidence="3">Probable S-methyl-5'-thioinosine phosphorylase</fullName>
        <ecNumber evidence="3">2.4.2.44</ecNumber>
    </recommendedName>
    <alternativeName>
        <fullName evidence="3">5'-methylthioinosine phosphorylase</fullName>
        <shortName evidence="3">MTI phosphorylase</shortName>
        <shortName evidence="3">MTIP</shortName>
    </alternativeName>
</protein>
<evidence type="ECO:0000313" key="6">
    <source>
        <dbReference type="Proteomes" id="UP000672039"/>
    </source>
</evidence>
<feature type="binding site" evidence="3">
    <location>
        <position position="186"/>
    </location>
    <ligand>
        <name>substrate</name>
    </ligand>
</feature>
<organism evidence="5 6">
    <name type="scientific">Thiothrix litoralis</name>
    <dbReference type="NCBI Taxonomy" id="2891210"/>
    <lineage>
        <taxon>Bacteria</taxon>
        <taxon>Pseudomonadati</taxon>
        <taxon>Pseudomonadota</taxon>
        <taxon>Gammaproteobacteria</taxon>
        <taxon>Thiotrichales</taxon>
        <taxon>Thiotrichaceae</taxon>
        <taxon>Thiothrix</taxon>
    </lineage>
</organism>